<dbReference type="HOGENOM" id="CLU_113198_4_2_0"/>
<gene>
    <name evidence="2" type="ordered locus">Sterm_1750</name>
</gene>
<reference evidence="2 3" key="2">
    <citation type="journal article" date="2010" name="Stand. Genomic Sci.">
        <title>Complete genome sequence of Sebaldella termitidis type strain (NCTC 11300).</title>
        <authorList>
            <person name="Harmon-Smith M."/>
            <person name="Celia L."/>
            <person name="Chertkov O."/>
            <person name="Lapidus A."/>
            <person name="Copeland A."/>
            <person name="Glavina Del Rio T."/>
            <person name="Nolan M."/>
            <person name="Lucas S."/>
            <person name="Tice H."/>
            <person name="Cheng J.F."/>
            <person name="Han C."/>
            <person name="Detter J.C."/>
            <person name="Bruce D."/>
            <person name="Goodwin L."/>
            <person name="Pitluck S."/>
            <person name="Pati A."/>
            <person name="Liolios K."/>
            <person name="Ivanova N."/>
            <person name="Mavromatis K."/>
            <person name="Mikhailova N."/>
            <person name="Chen A."/>
            <person name="Palaniappan K."/>
            <person name="Land M."/>
            <person name="Hauser L."/>
            <person name="Chang Y.J."/>
            <person name="Jeffries C.D."/>
            <person name="Brettin T."/>
            <person name="Goker M."/>
            <person name="Beck B."/>
            <person name="Bristow J."/>
            <person name="Eisen J.A."/>
            <person name="Markowitz V."/>
            <person name="Hugenholtz P."/>
            <person name="Kyrpides N.C."/>
            <person name="Klenk H.P."/>
            <person name="Chen F."/>
        </authorList>
    </citation>
    <scope>NUCLEOTIDE SEQUENCE [LARGE SCALE GENOMIC DNA]</scope>
    <source>
        <strain evidence="3">ATCC 33386 / NCTC 11300</strain>
    </source>
</reference>
<dbReference type="STRING" id="526218.Sterm_1750"/>
<dbReference type="RefSeq" id="WP_012861204.1">
    <property type="nucleotide sequence ID" value="NC_013517.1"/>
</dbReference>
<dbReference type="AlphaFoldDB" id="D1AIM4"/>
<organism evidence="2 3">
    <name type="scientific">Sebaldella termitidis (strain ATCC 33386 / NCTC 11300)</name>
    <dbReference type="NCBI Taxonomy" id="526218"/>
    <lineage>
        <taxon>Bacteria</taxon>
        <taxon>Fusobacteriati</taxon>
        <taxon>Fusobacteriota</taxon>
        <taxon>Fusobacteriia</taxon>
        <taxon>Fusobacteriales</taxon>
        <taxon>Leptotrichiaceae</taxon>
        <taxon>Sebaldella</taxon>
    </lineage>
</organism>
<evidence type="ECO:0000313" key="2">
    <source>
        <dbReference type="EMBL" id="ACZ08608.1"/>
    </source>
</evidence>
<name>D1AIM4_SEBTE</name>
<evidence type="ECO:0000313" key="3">
    <source>
        <dbReference type="Proteomes" id="UP000000845"/>
    </source>
</evidence>
<dbReference type="Pfam" id="PF03780">
    <property type="entry name" value="Asp23"/>
    <property type="match status" value="1"/>
</dbReference>
<dbReference type="KEGG" id="str:Sterm_1750"/>
<dbReference type="PANTHER" id="PTHR34297">
    <property type="entry name" value="HYPOTHETICAL CYTOSOLIC PROTEIN-RELATED"/>
    <property type="match status" value="1"/>
</dbReference>
<evidence type="ECO:0008006" key="4">
    <source>
        <dbReference type="Google" id="ProtNLM"/>
    </source>
</evidence>
<evidence type="ECO:0000256" key="1">
    <source>
        <dbReference type="ARBA" id="ARBA00005721"/>
    </source>
</evidence>
<comment type="similarity">
    <text evidence="1">Belongs to the asp23 family.</text>
</comment>
<dbReference type="EMBL" id="CP001739">
    <property type="protein sequence ID" value="ACZ08608.1"/>
    <property type="molecule type" value="Genomic_DNA"/>
</dbReference>
<keyword evidence="3" id="KW-1185">Reference proteome</keyword>
<dbReference type="PANTHER" id="PTHR34297:SF2">
    <property type="entry name" value="ASP23_GLS24 FAMILY ENVELOPE STRESS RESPONSE PROTEIN"/>
    <property type="match status" value="1"/>
</dbReference>
<proteinExistence type="inferred from homology"/>
<dbReference type="Proteomes" id="UP000000845">
    <property type="component" value="Chromosome"/>
</dbReference>
<sequence>MNDLGNISISSEVVATIASSVASDVEGVYSLAGAEPKNEFTKFFKSVSSSGNKGIEVEVGETECTIDLYVIAKMGFQLPALAGEIQKRVVKAITEMTGLKVQEVNVYIQKIVKDDVPKLENAEVKPLDAEEIVDESEL</sequence>
<dbReference type="InterPro" id="IPR005531">
    <property type="entry name" value="Asp23"/>
</dbReference>
<reference evidence="3" key="1">
    <citation type="submission" date="2009-09" db="EMBL/GenBank/DDBJ databases">
        <title>The complete chromosome of Sebaldella termitidis ATCC 33386.</title>
        <authorList>
            <consortium name="US DOE Joint Genome Institute (JGI-PGF)"/>
            <person name="Lucas S."/>
            <person name="Copeland A."/>
            <person name="Lapidus A."/>
            <person name="Glavina del Rio T."/>
            <person name="Dalin E."/>
            <person name="Tice H."/>
            <person name="Bruce D."/>
            <person name="Goodwin L."/>
            <person name="Pitluck S."/>
            <person name="Kyrpides N."/>
            <person name="Mavromatis K."/>
            <person name="Ivanova N."/>
            <person name="Mikhailova N."/>
            <person name="Sims D."/>
            <person name="Meincke L."/>
            <person name="Brettin T."/>
            <person name="Detter J.C."/>
            <person name="Han C."/>
            <person name="Larimer F."/>
            <person name="Land M."/>
            <person name="Hauser L."/>
            <person name="Markowitz V."/>
            <person name="Cheng J.F."/>
            <person name="Hugenholtz P."/>
            <person name="Woyke T."/>
            <person name="Wu D."/>
            <person name="Eisen J.A."/>
        </authorList>
    </citation>
    <scope>NUCLEOTIDE SEQUENCE [LARGE SCALE GENOMIC DNA]</scope>
    <source>
        <strain evidence="3">ATCC 33386 / NCTC 11300</strain>
    </source>
</reference>
<accession>D1AIM4</accession>
<dbReference type="eggNOG" id="COG1302">
    <property type="taxonomic scope" value="Bacteria"/>
</dbReference>
<protein>
    <recommendedName>
        <fullName evidence="4">Asp23 family protein</fullName>
    </recommendedName>
</protein>